<feature type="domain" description="Histidine kinase" evidence="19">
    <location>
        <begin position="390"/>
        <end position="603"/>
    </location>
</feature>
<feature type="coiled-coil region" evidence="17">
    <location>
        <begin position="319"/>
        <end position="374"/>
    </location>
</feature>
<keyword evidence="11" id="KW-0067">ATP-binding</keyword>
<dbReference type="EC" id="2.7.13.3" evidence="3"/>
<evidence type="ECO:0000256" key="6">
    <source>
        <dbReference type="ARBA" id="ARBA00022553"/>
    </source>
</evidence>
<keyword evidence="14 18" id="KW-0472">Membrane</keyword>
<dbReference type="InterPro" id="IPR003661">
    <property type="entry name" value="HisK_dim/P_dom"/>
</dbReference>
<keyword evidence="13" id="KW-0902">Two-component regulatory system</keyword>
<comment type="catalytic activity">
    <reaction evidence="1">
        <text>ATP + protein L-histidine = ADP + protein N-phospho-L-histidine.</text>
        <dbReference type="EC" id="2.7.13.3"/>
    </reaction>
</comment>
<dbReference type="SUPFAM" id="SSF47384">
    <property type="entry name" value="Homodimeric domain of signal transducing histidine kinase"/>
    <property type="match status" value="1"/>
</dbReference>
<gene>
    <name evidence="20" type="ORF">SAMN04489859_10286</name>
</gene>
<dbReference type="Gene3D" id="3.30.450.20">
    <property type="entry name" value="PAS domain"/>
    <property type="match status" value="2"/>
</dbReference>
<dbReference type="RefSeq" id="WP_090614799.1">
    <property type="nucleotide sequence ID" value="NZ_CP067124.1"/>
</dbReference>
<evidence type="ECO:0000256" key="11">
    <source>
        <dbReference type="ARBA" id="ARBA00022840"/>
    </source>
</evidence>
<keyword evidence="8 18" id="KW-0812">Transmembrane</keyword>
<dbReference type="Pfam" id="PF02518">
    <property type="entry name" value="HATPase_c"/>
    <property type="match status" value="1"/>
</dbReference>
<dbReference type="GO" id="GO:0005886">
    <property type="term" value="C:plasma membrane"/>
    <property type="evidence" value="ECO:0007669"/>
    <property type="project" value="UniProtKB-SubCell"/>
</dbReference>
<accession>A0A1H8L691</accession>
<dbReference type="SMART" id="SM00388">
    <property type="entry name" value="HisKA"/>
    <property type="match status" value="1"/>
</dbReference>
<reference evidence="20 21" key="1">
    <citation type="submission" date="2016-10" db="EMBL/GenBank/DDBJ databases">
        <authorList>
            <person name="de Groot N.N."/>
        </authorList>
    </citation>
    <scope>NUCLEOTIDE SEQUENCE [LARGE SCALE GENOMIC DNA]</scope>
    <source>
        <strain evidence="20 21">DSM 8512</strain>
    </source>
</reference>
<dbReference type="SMART" id="SM00387">
    <property type="entry name" value="HATPase_c"/>
    <property type="match status" value="1"/>
</dbReference>
<sequence length="612" mass="67681">MKSLGRYGVIGAVLIVAALAVAVPAARYMTRLQFDQLSERGQNTLGLAATALRGELARYRNLPQLIAQHDDIQALVTDPQNQVLIDRVNHYLRDVNALLGSSDIYVMLTDGNTVAASNFEGPVSFVGENFAYRPYFYDALTSDEGRFFALGTTSLKRGYYFGAPVRTPDGPQGVVVFKMDMDMIETSWHGTDFRIIVIDPEGIIFMSDRPEWRFAAIDQLTPDRLERTAATRRYAETDLRELPVTRSVDPAGHLLLTVQEGGDRTEYLAVTESMPEAEWTIKVLMQTRPARNQALVSVAALLLMLGVAALGWLSLQQRRRRLEERFSVQREAQEMLERRVSERTADLAEVNHRLEEEVIERRATERELRKTQADLVQAGKMAALGQMSAALSHEFNQPLGAVKAYAENAAVLLKRGRIDDARQNITDISSLTDRMAVLGRHLRNFARKPNERLQPVALDQVLRETLPIIEPRLRGVGVTLDVDLGPVPLMVQAGNVRLQQVLVNILSNAADAVEDRPYPEIRLTAWREGGRVFVQVRDNGPGVPAGILARIFDPFFTTKGVGKGLGLGLSISYNIIKDFGGNLTVANLPGEGAGFIIELPAAEAAHLPEAAE</sequence>
<keyword evidence="21" id="KW-1185">Reference proteome</keyword>
<keyword evidence="17" id="KW-0175">Coiled coil</keyword>
<evidence type="ECO:0000256" key="9">
    <source>
        <dbReference type="ARBA" id="ARBA00022741"/>
    </source>
</evidence>
<proteinExistence type="predicted"/>
<dbReference type="PANTHER" id="PTHR43065:SF46">
    <property type="entry name" value="C4-DICARBOXYLATE TRANSPORT SENSOR PROTEIN DCTB"/>
    <property type="match status" value="1"/>
</dbReference>
<keyword evidence="12 18" id="KW-1133">Transmembrane helix</keyword>
<dbReference type="InterPro" id="IPR004358">
    <property type="entry name" value="Sig_transdc_His_kin-like_C"/>
</dbReference>
<dbReference type="InterPro" id="IPR003594">
    <property type="entry name" value="HATPase_dom"/>
</dbReference>
<evidence type="ECO:0000256" key="18">
    <source>
        <dbReference type="SAM" id="Phobius"/>
    </source>
</evidence>
<dbReference type="STRING" id="34002.SAMN04489859_10286"/>
<keyword evidence="5" id="KW-0997">Cell inner membrane</keyword>
<name>A0A1H8L691_9RHOB</name>
<comment type="function">
    <text evidence="15">Member of the two-component regulatory system DctB/DctD involved in the transport of C4-dicarboxylates. DctB functions as a membrane-associated protein kinase that phosphorylates DctD in response to environmental signals.</text>
</comment>
<evidence type="ECO:0000313" key="21">
    <source>
        <dbReference type="Proteomes" id="UP000199054"/>
    </source>
</evidence>
<dbReference type="CDD" id="cd00082">
    <property type="entry name" value="HisKA"/>
    <property type="match status" value="1"/>
</dbReference>
<keyword evidence="10 20" id="KW-0418">Kinase</keyword>
<evidence type="ECO:0000256" key="12">
    <source>
        <dbReference type="ARBA" id="ARBA00022989"/>
    </source>
</evidence>
<dbReference type="FunFam" id="1.10.287.130:FF:000049">
    <property type="entry name" value="C4-dicarboxylate transport sensor protein DctB"/>
    <property type="match status" value="1"/>
</dbReference>
<dbReference type="PRINTS" id="PR00344">
    <property type="entry name" value="BCTRLSENSOR"/>
</dbReference>
<dbReference type="InterPro" id="IPR017055">
    <property type="entry name" value="Sig_transdc_His_kinase_DctB"/>
</dbReference>
<dbReference type="SUPFAM" id="SSF55874">
    <property type="entry name" value="ATPase domain of HSP90 chaperone/DNA topoisomerase II/histidine kinase"/>
    <property type="match status" value="1"/>
</dbReference>
<keyword evidence="6" id="KW-0597">Phosphoprotein</keyword>
<keyword evidence="7" id="KW-0808">Transferase</keyword>
<protein>
    <recommendedName>
        <fullName evidence="16">C4-dicarboxylate transport sensor protein DctB</fullName>
        <ecNumber evidence="3">2.7.13.3</ecNumber>
    </recommendedName>
</protein>
<dbReference type="Gene3D" id="3.30.565.10">
    <property type="entry name" value="Histidine kinase-like ATPase, C-terminal domain"/>
    <property type="match status" value="1"/>
</dbReference>
<keyword evidence="9" id="KW-0547">Nucleotide-binding</keyword>
<dbReference type="InterPro" id="IPR005467">
    <property type="entry name" value="His_kinase_dom"/>
</dbReference>
<dbReference type="Proteomes" id="UP000199054">
    <property type="component" value="Unassembled WGS sequence"/>
</dbReference>
<dbReference type="PANTHER" id="PTHR43065">
    <property type="entry name" value="SENSOR HISTIDINE KINASE"/>
    <property type="match status" value="1"/>
</dbReference>
<dbReference type="Gene3D" id="6.10.250.3020">
    <property type="match status" value="1"/>
</dbReference>
<dbReference type="InterPro" id="IPR036890">
    <property type="entry name" value="HATPase_C_sf"/>
</dbReference>
<dbReference type="GO" id="GO:0005524">
    <property type="term" value="F:ATP binding"/>
    <property type="evidence" value="ECO:0007669"/>
    <property type="project" value="UniProtKB-KW"/>
</dbReference>
<evidence type="ECO:0000313" key="20">
    <source>
        <dbReference type="EMBL" id="SEO00599.1"/>
    </source>
</evidence>
<evidence type="ECO:0000259" key="19">
    <source>
        <dbReference type="PROSITE" id="PS50109"/>
    </source>
</evidence>
<evidence type="ECO:0000256" key="13">
    <source>
        <dbReference type="ARBA" id="ARBA00023012"/>
    </source>
</evidence>
<dbReference type="SUPFAM" id="SSF103190">
    <property type="entry name" value="Sensory domain-like"/>
    <property type="match status" value="1"/>
</dbReference>
<comment type="subcellular location">
    <subcellularLocation>
        <location evidence="2">Cell inner membrane</location>
        <topology evidence="2">Multi-pass membrane protein</topology>
    </subcellularLocation>
</comment>
<evidence type="ECO:0000256" key="15">
    <source>
        <dbReference type="ARBA" id="ARBA00059004"/>
    </source>
</evidence>
<evidence type="ECO:0000256" key="8">
    <source>
        <dbReference type="ARBA" id="ARBA00022692"/>
    </source>
</evidence>
<dbReference type="GO" id="GO:0000155">
    <property type="term" value="F:phosphorelay sensor kinase activity"/>
    <property type="evidence" value="ECO:0007669"/>
    <property type="project" value="InterPro"/>
</dbReference>
<evidence type="ECO:0000256" key="10">
    <source>
        <dbReference type="ARBA" id="ARBA00022777"/>
    </source>
</evidence>
<dbReference type="Gene3D" id="1.10.287.130">
    <property type="match status" value="1"/>
</dbReference>
<evidence type="ECO:0000256" key="4">
    <source>
        <dbReference type="ARBA" id="ARBA00022475"/>
    </source>
</evidence>
<dbReference type="InterPro" id="IPR029151">
    <property type="entry name" value="Sensor-like_sf"/>
</dbReference>
<dbReference type="OrthoDB" id="7568856at2"/>
<dbReference type="EMBL" id="FODE01000028">
    <property type="protein sequence ID" value="SEO00599.1"/>
    <property type="molecule type" value="Genomic_DNA"/>
</dbReference>
<evidence type="ECO:0000256" key="1">
    <source>
        <dbReference type="ARBA" id="ARBA00000085"/>
    </source>
</evidence>
<evidence type="ECO:0000256" key="14">
    <source>
        <dbReference type="ARBA" id="ARBA00023136"/>
    </source>
</evidence>
<dbReference type="PIRSF" id="PIRSF036431">
    <property type="entry name" value="STHK_DctB"/>
    <property type="match status" value="1"/>
</dbReference>
<evidence type="ECO:0000256" key="2">
    <source>
        <dbReference type="ARBA" id="ARBA00004429"/>
    </source>
</evidence>
<evidence type="ECO:0000256" key="17">
    <source>
        <dbReference type="SAM" id="Coils"/>
    </source>
</evidence>
<evidence type="ECO:0000256" key="16">
    <source>
        <dbReference type="ARBA" id="ARBA00073143"/>
    </source>
</evidence>
<organism evidence="20 21">
    <name type="scientific">Paracoccus alcaliphilus</name>
    <dbReference type="NCBI Taxonomy" id="34002"/>
    <lineage>
        <taxon>Bacteria</taxon>
        <taxon>Pseudomonadati</taxon>
        <taxon>Pseudomonadota</taxon>
        <taxon>Alphaproteobacteria</taxon>
        <taxon>Rhodobacterales</taxon>
        <taxon>Paracoccaceae</taxon>
        <taxon>Paracoccus</taxon>
    </lineage>
</organism>
<dbReference type="PROSITE" id="PS50109">
    <property type="entry name" value="HIS_KIN"/>
    <property type="match status" value="1"/>
</dbReference>
<dbReference type="InterPro" id="IPR036097">
    <property type="entry name" value="HisK_dim/P_sf"/>
</dbReference>
<evidence type="ECO:0000256" key="5">
    <source>
        <dbReference type="ARBA" id="ARBA00022519"/>
    </source>
</evidence>
<dbReference type="AlphaFoldDB" id="A0A1H8L691"/>
<keyword evidence="4" id="KW-1003">Cell membrane</keyword>
<evidence type="ECO:0000256" key="7">
    <source>
        <dbReference type="ARBA" id="ARBA00022679"/>
    </source>
</evidence>
<evidence type="ECO:0000256" key="3">
    <source>
        <dbReference type="ARBA" id="ARBA00012438"/>
    </source>
</evidence>
<feature type="transmembrane region" description="Helical" evidence="18">
    <location>
        <begin position="294"/>
        <end position="315"/>
    </location>
</feature>